<name>A0A0K2VW71_MESPL</name>
<evidence type="ECO:0000313" key="1">
    <source>
        <dbReference type="EMBL" id="CDX55531.1"/>
    </source>
</evidence>
<gene>
    <name evidence="1" type="ORF">MPL1032_20153</name>
</gene>
<protein>
    <submittedName>
        <fullName evidence="1">Uncharacterized protein</fullName>
    </submittedName>
</protein>
<proteinExistence type="predicted"/>
<dbReference type="AlphaFoldDB" id="A0A0K2VW71"/>
<organism evidence="1 2">
    <name type="scientific">Mesorhizobium plurifarium</name>
    <dbReference type="NCBI Taxonomy" id="69974"/>
    <lineage>
        <taxon>Bacteria</taxon>
        <taxon>Pseudomonadati</taxon>
        <taxon>Pseudomonadota</taxon>
        <taxon>Alphaproteobacteria</taxon>
        <taxon>Hyphomicrobiales</taxon>
        <taxon>Phyllobacteriaceae</taxon>
        <taxon>Mesorhizobium</taxon>
    </lineage>
</organism>
<sequence length="261" mass="29369">MDDGFQRIGVAVEQHQPLRGVSRDGAKSAWRVLHVGSAADPNHPTADLLQELLDRGEMLDFRYWPGADNHIRAPFQHRIDEGRNVGCMILVVGIGVDDDVRAPGQTGFDARHEGVSKTTIAGVPHDVIDTVFPGDPDRFVRASVIYHQPFDAAEAWDGPRQIAQRYRQGFGFVVARNLDNQLWQKTALELGRLGYRASTIVRPRCKRFSPAETIFPPSRYQISAVYVRASLALRADCAPNDGPFRDANVRNQWSIHFRRKY</sequence>
<dbReference type="Proteomes" id="UP000182888">
    <property type="component" value="Unassembled WGS sequence"/>
</dbReference>
<evidence type="ECO:0000313" key="2">
    <source>
        <dbReference type="Proteomes" id="UP000182888"/>
    </source>
</evidence>
<reference evidence="2" key="1">
    <citation type="submission" date="2014-08" db="EMBL/GenBank/DDBJ databases">
        <authorList>
            <person name="Edwards T."/>
        </authorList>
    </citation>
    <scope>NUCLEOTIDE SEQUENCE [LARGE SCALE GENOMIC DNA]</scope>
</reference>
<accession>A0A0K2VW71</accession>
<dbReference type="EMBL" id="CCND01000012">
    <property type="protein sequence ID" value="CDX55531.1"/>
    <property type="molecule type" value="Genomic_DNA"/>
</dbReference>